<dbReference type="GO" id="GO:0004692">
    <property type="term" value="F:cGMP-dependent protein kinase activity"/>
    <property type="evidence" value="ECO:0007669"/>
    <property type="project" value="UniProtKB-EC"/>
</dbReference>
<dbReference type="SMART" id="SM00100">
    <property type="entry name" value="cNMP"/>
    <property type="match status" value="3"/>
</dbReference>
<dbReference type="FunFam" id="2.60.120.10:FF:000068">
    <property type="entry name" value="cGMP-dependent protein kinase"/>
    <property type="match status" value="1"/>
</dbReference>
<reference evidence="25 26" key="1">
    <citation type="submission" date="2016-11" db="EMBL/GenBank/DDBJ databases">
        <title>The macronuclear genome of Stentor coeruleus: a giant cell with tiny introns.</title>
        <authorList>
            <person name="Slabodnick M."/>
            <person name="Ruby J.G."/>
            <person name="Reiff S.B."/>
            <person name="Swart E.C."/>
            <person name="Gosai S."/>
            <person name="Prabakaran S."/>
            <person name="Witkowska E."/>
            <person name="Larue G.E."/>
            <person name="Fisher S."/>
            <person name="Freeman R.M."/>
            <person name="Gunawardena J."/>
            <person name="Chu W."/>
            <person name="Stover N.A."/>
            <person name="Gregory B.D."/>
            <person name="Nowacki M."/>
            <person name="Derisi J."/>
            <person name="Roy S.W."/>
            <person name="Marshall W.F."/>
            <person name="Sood P."/>
        </authorList>
    </citation>
    <scope>NUCLEOTIDE SEQUENCE [LARGE SCALE GENOMIC DNA]</scope>
    <source>
        <strain evidence="25">WM001</strain>
    </source>
</reference>
<comment type="catalytic activity">
    <reaction evidence="17">
        <text>L-threonyl-[protein] + ATP = O-phospho-L-threonyl-[protein] + ADP + H(+)</text>
        <dbReference type="Rhea" id="RHEA:46608"/>
        <dbReference type="Rhea" id="RHEA-COMP:11060"/>
        <dbReference type="Rhea" id="RHEA-COMP:11605"/>
        <dbReference type="ChEBI" id="CHEBI:15378"/>
        <dbReference type="ChEBI" id="CHEBI:30013"/>
        <dbReference type="ChEBI" id="CHEBI:30616"/>
        <dbReference type="ChEBI" id="CHEBI:61977"/>
        <dbReference type="ChEBI" id="CHEBI:456216"/>
        <dbReference type="EC" id="2.7.11.12"/>
    </reaction>
</comment>
<feature type="binding site" evidence="19">
    <location>
        <position position="595"/>
    </location>
    <ligand>
        <name>ATP</name>
        <dbReference type="ChEBI" id="CHEBI:30616"/>
    </ligand>
</feature>
<dbReference type="PROSITE" id="PS51285">
    <property type="entry name" value="AGC_KINASE_CTER"/>
    <property type="match status" value="1"/>
</dbReference>
<evidence type="ECO:0000259" key="23">
    <source>
        <dbReference type="PROSITE" id="PS51285"/>
    </source>
</evidence>
<dbReference type="InterPro" id="IPR008271">
    <property type="entry name" value="Ser/Thr_kinase_AS"/>
</dbReference>
<dbReference type="GO" id="GO:0030553">
    <property type="term" value="F:cGMP binding"/>
    <property type="evidence" value="ECO:0007669"/>
    <property type="project" value="UniProtKB-KW"/>
</dbReference>
<dbReference type="InterPro" id="IPR014710">
    <property type="entry name" value="RmlC-like_jellyroll"/>
</dbReference>
<evidence type="ECO:0000313" key="26">
    <source>
        <dbReference type="Proteomes" id="UP000187209"/>
    </source>
</evidence>
<feature type="domain" description="Cyclic nucleotide-binding" evidence="22">
    <location>
        <begin position="444"/>
        <end position="542"/>
    </location>
</feature>
<dbReference type="PROSITE" id="PS00107">
    <property type="entry name" value="PROTEIN_KINASE_ATP"/>
    <property type="match status" value="1"/>
</dbReference>
<dbReference type="AlphaFoldDB" id="A0A1R2CPR8"/>
<evidence type="ECO:0000256" key="11">
    <source>
        <dbReference type="ARBA" id="ARBA00022777"/>
    </source>
</evidence>
<dbReference type="InterPro" id="IPR018490">
    <property type="entry name" value="cNMP-bd_dom_sf"/>
</dbReference>
<comment type="similarity">
    <text evidence="3">Belongs to the protein kinase superfamily. AGC Ser/Thr protein kinase family. cGMP subfamily.</text>
</comment>
<keyword evidence="26" id="KW-1185">Reference proteome</keyword>
<comment type="cofactor">
    <cofactor evidence="1">
        <name>Mg(2+)</name>
        <dbReference type="ChEBI" id="CHEBI:18420"/>
    </cofactor>
</comment>
<gene>
    <name evidence="24" type="ORF">SteCoe_21976</name>
    <name evidence="25" type="ORF">SteCoe_6572</name>
</gene>
<dbReference type="PROSITE" id="PS00108">
    <property type="entry name" value="PROTEIN_KINASE_ST"/>
    <property type="match status" value="1"/>
</dbReference>
<evidence type="ECO:0000256" key="1">
    <source>
        <dbReference type="ARBA" id="ARBA00001946"/>
    </source>
</evidence>
<evidence type="ECO:0000256" key="10">
    <source>
        <dbReference type="ARBA" id="ARBA00022741"/>
    </source>
</evidence>
<evidence type="ECO:0000256" key="2">
    <source>
        <dbReference type="ARBA" id="ARBA00004308"/>
    </source>
</evidence>
<name>A0A1R2CPR8_9CILI</name>
<evidence type="ECO:0000256" key="7">
    <source>
        <dbReference type="ARBA" id="ARBA00022535"/>
    </source>
</evidence>
<keyword evidence="7" id="KW-0140">cGMP</keyword>
<dbReference type="Gene3D" id="3.30.200.20">
    <property type="entry name" value="Phosphorylase Kinase, domain 1"/>
    <property type="match status" value="1"/>
</dbReference>
<dbReference type="Proteomes" id="UP000187209">
    <property type="component" value="Unassembled WGS sequence"/>
</dbReference>
<feature type="domain" description="Cyclic nucleotide-binding" evidence="22">
    <location>
        <begin position="206"/>
        <end position="307"/>
    </location>
</feature>
<dbReference type="PROSITE" id="PS00889">
    <property type="entry name" value="CNMP_BINDING_2"/>
    <property type="match status" value="3"/>
</dbReference>
<evidence type="ECO:0000256" key="13">
    <source>
        <dbReference type="ARBA" id="ARBA00022842"/>
    </source>
</evidence>
<dbReference type="InterPro" id="IPR011009">
    <property type="entry name" value="Kinase-like_dom_sf"/>
</dbReference>
<dbReference type="OrthoDB" id="100546at2759"/>
<dbReference type="CDD" id="cd00038">
    <property type="entry name" value="CAP_ED"/>
    <property type="match status" value="3"/>
</dbReference>
<evidence type="ECO:0000256" key="4">
    <source>
        <dbReference type="ARBA" id="ARBA00012428"/>
    </source>
</evidence>
<dbReference type="SUPFAM" id="SSF51206">
    <property type="entry name" value="cAMP-binding domain-like"/>
    <property type="match status" value="4"/>
</dbReference>
<feature type="domain" description="Cyclic nucleotide-binding" evidence="22">
    <location>
        <begin position="326"/>
        <end position="357"/>
    </location>
</feature>
<accession>A0A1R2CPR8</accession>
<evidence type="ECO:0000313" key="24">
    <source>
        <dbReference type="EMBL" id="OMJ78251.1"/>
    </source>
</evidence>
<dbReference type="PRINTS" id="PR00103">
    <property type="entry name" value="CAMPKINASE"/>
</dbReference>
<evidence type="ECO:0000256" key="19">
    <source>
        <dbReference type="PROSITE-ProRule" id="PRU10141"/>
    </source>
</evidence>
<evidence type="ECO:0000256" key="17">
    <source>
        <dbReference type="ARBA" id="ARBA00047298"/>
    </source>
</evidence>
<feature type="compositionally biased region" description="Basic residues" evidence="20">
    <location>
        <begin position="36"/>
        <end position="47"/>
    </location>
</feature>
<evidence type="ECO:0000259" key="21">
    <source>
        <dbReference type="PROSITE" id="PS50011"/>
    </source>
</evidence>
<evidence type="ECO:0000256" key="9">
    <source>
        <dbReference type="ARBA" id="ARBA00022723"/>
    </source>
</evidence>
<dbReference type="PROSITE" id="PS50011">
    <property type="entry name" value="PROTEIN_KINASE_DOM"/>
    <property type="match status" value="1"/>
</dbReference>
<dbReference type="InterPro" id="IPR000595">
    <property type="entry name" value="cNMP-bd_dom"/>
</dbReference>
<dbReference type="InterPro" id="IPR017441">
    <property type="entry name" value="Protein_kinase_ATP_BS"/>
</dbReference>
<dbReference type="Pfam" id="PF00069">
    <property type="entry name" value="Pkinase"/>
    <property type="match status" value="1"/>
</dbReference>
<dbReference type="PANTHER" id="PTHR24353">
    <property type="entry name" value="CYCLIC NUCLEOTIDE-DEPENDENT PROTEIN KINASE"/>
    <property type="match status" value="1"/>
</dbReference>
<keyword evidence="10 19" id="KW-0547">Nucleotide-binding</keyword>
<dbReference type="GO" id="GO:0012505">
    <property type="term" value="C:endomembrane system"/>
    <property type="evidence" value="ECO:0007669"/>
    <property type="project" value="UniProtKB-SubCell"/>
</dbReference>
<evidence type="ECO:0000256" key="14">
    <source>
        <dbReference type="ARBA" id="ARBA00022992"/>
    </source>
</evidence>
<dbReference type="InterPro" id="IPR000961">
    <property type="entry name" value="AGC-kinase_C"/>
</dbReference>
<dbReference type="InterPro" id="IPR018488">
    <property type="entry name" value="cNMP-bd_CS"/>
</dbReference>
<dbReference type="EC" id="2.7.11.12" evidence="4"/>
<comment type="subcellular location">
    <subcellularLocation>
        <location evidence="2">Endomembrane system</location>
    </subcellularLocation>
</comment>
<keyword evidence="8" id="KW-0808">Transferase</keyword>
<feature type="domain" description="Protein kinase" evidence="21">
    <location>
        <begin position="566"/>
        <end position="818"/>
    </location>
</feature>
<dbReference type="GO" id="GO:0005524">
    <property type="term" value="F:ATP binding"/>
    <property type="evidence" value="ECO:0007669"/>
    <property type="project" value="UniProtKB-UniRule"/>
</dbReference>
<comment type="catalytic activity">
    <reaction evidence="18">
        <text>L-seryl-[protein] + ATP = O-phospho-L-seryl-[protein] + ADP + H(+)</text>
        <dbReference type="Rhea" id="RHEA:17989"/>
        <dbReference type="Rhea" id="RHEA-COMP:9863"/>
        <dbReference type="Rhea" id="RHEA-COMP:11604"/>
        <dbReference type="ChEBI" id="CHEBI:15378"/>
        <dbReference type="ChEBI" id="CHEBI:29999"/>
        <dbReference type="ChEBI" id="CHEBI:30616"/>
        <dbReference type="ChEBI" id="CHEBI:83421"/>
        <dbReference type="ChEBI" id="CHEBI:456216"/>
        <dbReference type="EC" id="2.7.11.12"/>
    </reaction>
</comment>
<dbReference type="Gene3D" id="1.10.510.10">
    <property type="entry name" value="Transferase(Phosphotransferase) domain 1"/>
    <property type="match status" value="1"/>
</dbReference>
<evidence type="ECO:0000259" key="22">
    <source>
        <dbReference type="PROSITE" id="PS50042"/>
    </source>
</evidence>
<evidence type="ECO:0000256" key="20">
    <source>
        <dbReference type="SAM" id="MobiDB-lite"/>
    </source>
</evidence>
<keyword evidence="9" id="KW-0479">Metal-binding</keyword>
<dbReference type="SMART" id="SM00220">
    <property type="entry name" value="S_TKc"/>
    <property type="match status" value="1"/>
</dbReference>
<keyword evidence="11" id="KW-0418">Kinase</keyword>
<proteinExistence type="inferred from homology"/>
<dbReference type="InterPro" id="IPR000719">
    <property type="entry name" value="Prot_kinase_dom"/>
</dbReference>
<evidence type="ECO:0000256" key="5">
    <source>
        <dbReference type="ARBA" id="ARBA00022490"/>
    </source>
</evidence>
<dbReference type="Gene3D" id="2.60.120.10">
    <property type="entry name" value="Jelly Rolls"/>
    <property type="match status" value="4"/>
</dbReference>
<dbReference type="PROSITE" id="PS50042">
    <property type="entry name" value="CNMP_BINDING_3"/>
    <property type="match status" value="4"/>
</dbReference>
<evidence type="ECO:0000313" key="25">
    <source>
        <dbReference type="EMBL" id="OMJ90998.1"/>
    </source>
</evidence>
<dbReference type="Pfam" id="PF00027">
    <property type="entry name" value="cNMP_binding"/>
    <property type="match status" value="3"/>
</dbReference>
<dbReference type="PANTHER" id="PTHR24353:SF37">
    <property type="entry name" value="CAMP-DEPENDENT PROTEIN KINASE CATALYTIC SUBUNIT PRKX"/>
    <property type="match status" value="1"/>
</dbReference>
<keyword evidence="5" id="KW-0963">Cytoplasm</keyword>
<feature type="region of interest" description="Disordered" evidence="20">
    <location>
        <begin position="21"/>
        <end position="47"/>
    </location>
</feature>
<keyword evidence="14" id="KW-0142">cGMP-binding</keyword>
<sequence length="886" mass="101163">MGSTCSACGYPPQNENIEKISENLKPEPQSEDCKTTQKKSRKRKNKKHVLRSHLADKFVEASSAVISNKKKSESDIKMIEAALSTHCILKNIDNDGKTIIIDEMKHYSIGAKEIIFEQGNPAECFFVLVVGKLEVLVNDNRVNIIKPGTGFGELALIDNCARSATVRTIDKSVLWGLDRKTFKKSIEVLNASNYSENRRFLDSVPLFQILTRKQKELIMTAMTYQLWAAGEKIIKEGDTGDSLFIIKDGQVSCTQKGIEIRQLTKGNFFGEQALLNNCVRTATITALTDTKVISIGSTTIVKVLGGNLEQVLYKNTIVMSFEKSSVFRSLTEEQLKKIIEHMKIMQYQDGETVICQGLPMGKHIWVVLKHKLRQDTILIEPFTCIGDEQLLMKDSLTFKQSYLAEGVVVTAEISKEQIEEILGGKIELVFNQNDMLPILRKVSVLRYLSKSKFQSVVRAFRIIKFNVNEVIFCQNDQGDKFYIIKSGKVDIIKDGTVVRSINIHDYFGERSILFNDTRSASAVANTEVVCWVLDRSDFLRIVDENIRKQLISRIELQDDSIVLSDLLPVKLLGKGMFGCVYLTAHKEKETQYALKTVTRQKISSFDIFDNVILERKILLQLDHCMIVKLIKTFKDNLRIYFLMEYVRGMDLFDVLTFLGKLSQKNGAFYIACLVLIIENLHEREIVYRDLKPENVMVDEEGYLKLIDFGTAKFLTGKTYTTVGTPHYMAPEVITGSGYTQTADLWSLGVMAYEFFEGVLPFGENEEEPYKIYEKVLEHKLVFKKILELKTCVKNFIFQLLSLNPINRTDGDMKTNTLFEDINWDRLLAKETPSPYKPKVNSIQNDVVRAKKLRKNLQEFISREEILDNQSSRRCFKPASANWDEEF</sequence>
<keyword evidence="13" id="KW-0460">Magnesium</keyword>
<evidence type="ECO:0000256" key="18">
    <source>
        <dbReference type="ARBA" id="ARBA00047462"/>
    </source>
</evidence>
<keyword evidence="15" id="KW-0472">Membrane</keyword>
<feature type="domain" description="Cyclic nucleotide-binding" evidence="22">
    <location>
        <begin position="88"/>
        <end position="186"/>
    </location>
</feature>
<evidence type="ECO:0000256" key="12">
    <source>
        <dbReference type="ARBA" id="ARBA00022840"/>
    </source>
</evidence>
<keyword evidence="6" id="KW-0723">Serine/threonine-protein kinase</keyword>
<evidence type="ECO:0000256" key="3">
    <source>
        <dbReference type="ARBA" id="ARBA00006352"/>
    </source>
</evidence>
<dbReference type="GO" id="GO:0005952">
    <property type="term" value="C:cAMP-dependent protein kinase complex"/>
    <property type="evidence" value="ECO:0007669"/>
    <property type="project" value="TreeGrafter"/>
</dbReference>
<evidence type="ECO:0000256" key="6">
    <source>
        <dbReference type="ARBA" id="ARBA00022527"/>
    </source>
</evidence>
<dbReference type="GO" id="GO:0004691">
    <property type="term" value="F:cAMP-dependent protein kinase activity"/>
    <property type="evidence" value="ECO:0007669"/>
    <property type="project" value="TreeGrafter"/>
</dbReference>
<dbReference type="EMBL" id="MPUH01000091">
    <property type="protein sequence ID" value="OMJ90998.1"/>
    <property type="molecule type" value="Genomic_DNA"/>
</dbReference>
<dbReference type="PROSITE" id="PS00888">
    <property type="entry name" value="CNMP_BINDING_1"/>
    <property type="match status" value="1"/>
</dbReference>
<dbReference type="GO" id="GO:0046872">
    <property type="term" value="F:metal ion binding"/>
    <property type="evidence" value="ECO:0007669"/>
    <property type="project" value="UniProtKB-KW"/>
</dbReference>
<keyword evidence="12 19" id="KW-0067">ATP-binding</keyword>
<dbReference type="SUPFAM" id="SSF56112">
    <property type="entry name" value="Protein kinase-like (PK-like)"/>
    <property type="match status" value="1"/>
</dbReference>
<dbReference type="EMBL" id="MPUH01000531">
    <property type="protein sequence ID" value="OMJ78251.1"/>
    <property type="molecule type" value="Genomic_DNA"/>
</dbReference>
<feature type="domain" description="AGC-kinase C-terminal" evidence="23">
    <location>
        <begin position="819"/>
        <end position="886"/>
    </location>
</feature>
<organism evidence="25 26">
    <name type="scientific">Stentor coeruleus</name>
    <dbReference type="NCBI Taxonomy" id="5963"/>
    <lineage>
        <taxon>Eukaryota</taxon>
        <taxon>Sar</taxon>
        <taxon>Alveolata</taxon>
        <taxon>Ciliophora</taxon>
        <taxon>Postciliodesmatophora</taxon>
        <taxon>Heterotrichea</taxon>
        <taxon>Heterotrichida</taxon>
        <taxon>Stentoridae</taxon>
        <taxon>Stentor</taxon>
    </lineage>
</organism>
<protein>
    <recommendedName>
        <fullName evidence="16">cGMP-dependent protein kinase</fullName>
        <ecNumber evidence="4">2.7.11.12</ecNumber>
    </recommendedName>
</protein>
<comment type="caution">
    <text evidence="25">The sequence shown here is derived from an EMBL/GenBank/DDBJ whole genome shotgun (WGS) entry which is preliminary data.</text>
</comment>
<evidence type="ECO:0000256" key="15">
    <source>
        <dbReference type="ARBA" id="ARBA00023136"/>
    </source>
</evidence>
<evidence type="ECO:0000256" key="16">
    <source>
        <dbReference type="ARBA" id="ARBA00024113"/>
    </source>
</evidence>
<evidence type="ECO:0000256" key="8">
    <source>
        <dbReference type="ARBA" id="ARBA00022679"/>
    </source>
</evidence>